<comment type="subcellular location">
    <subcellularLocation>
        <location evidence="1 5">Cytoplasm</location>
    </subcellularLocation>
</comment>
<dbReference type="GO" id="GO:0005737">
    <property type="term" value="C:cytoplasm"/>
    <property type="evidence" value="ECO:0007669"/>
    <property type="project" value="UniProtKB-SubCell"/>
</dbReference>
<dbReference type="AlphaFoldDB" id="A0A2U1E2F9"/>
<evidence type="ECO:0000313" key="9">
    <source>
        <dbReference type="Proteomes" id="UP000245793"/>
    </source>
</evidence>
<dbReference type="InterPro" id="IPR053925">
    <property type="entry name" value="RecX_HTH_3rd"/>
</dbReference>
<name>A0A2U1E2F9_9FIRM</name>
<comment type="function">
    <text evidence="5">Modulates RecA activity.</text>
</comment>
<evidence type="ECO:0000259" key="6">
    <source>
        <dbReference type="Pfam" id="PF02631"/>
    </source>
</evidence>
<evidence type="ECO:0000256" key="1">
    <source>
        <dbReference type="ARBA" id="ARBA00004496"/>
    </source>
</evidence>
<reference evidence="8 9" key="1">
    <citation type="submission" date="2018-04" db="EMBL/GenBank/DDBJ databases">
        <title>Genomic Encyclopedia of Type Strains, Phase IV (KMG-IV): sequencing the most valuable type-strain genomes for metagenomic binning, comparative biology and taxonomic classification.</title>
        <authorList>
            <person name="Goeker M."/>
        </authorList>
    </citation>
    <scope>NUCLEOTIDE SEQUENCE [LARGE SCALE GENOMIC DNA]</scope>
    <source>
        <strain evidence="8 9">DSM 20705</strain>
    </source>
</reference>
<keyword evidence="9" id="KW-1185">Reference proteome</keyword>
<dbReference type="InterPro" id="IPR036388">
    <property type="entry name" value="WH-like_DNA-bd_sf"/>
</dbReference>
<dbReference type="PANTHER" id="PTHR33602">
    <property type="entry name" value="REGULATORY PROTEIN RECX FAMILY PROTEIN"/>
    <property type="match status" value="1"/>
</dbReference>
<evidence type="ECO:0000313" key="8">
    <source>
        <dbReference type="EMBL" id="PVY94137.1"/>
    </source>
</evidence>
<evidence type="ECO:0000256" key="5">
    <source>
        <dbReference type="HAMAP-Rule" id="MF_01114"/>
    </source>
</evidence>
<gene>
    <name evidence="5" type="primary">recX</name>
    <name evidence="8" type="ORF">C7381_1069</name>
</gene>
<dbReference type="EMBL" id="QEKV01000006">
    <property type="protein sequence ID" value="PVY94137.1"/>
    <property type="molecule type" value="Genomic_DNA"/>
</dbReference>
<dbReference type="GO" id="GO:0006282">
    <property type="term" value="P:regulation of DNA repair"/>
    <property type="evidence" value="ECO:0007669"/>
    <property type="project" value="UniProtKB-UniRule"/>
</dbReference>
<evidence type="ECO:0000256" key="3">
    <source>
        <dbReference type="ARBA" id="ARBA00018111"/>
    </source>
</evidence>
<evidence type="ECO:0000256" key="2">
    <source>
        <dbReference type="ARBA" id="ARBA00009695"/>
    </source>
</evidence>
<accession>A0A2U1E2F9</accession>
<dbReference type="Gene3D" id="1.10.10.10">
    <property type="entry name" value="Winged helix-like DNA-binding domain superfamily/Winged helix DNA-binding domain"/>
    <property type="match status" value="2"/>
</dbReference>
<evidence type="ECO:0000259" key="7">
    <source>
        <dbReference type="Pfam" id="PF21981"/>
    </source>
</evidence>
<protein>
    <recommendedName>
        <fullName evidence="3 5">Regulatory protein RecX</fullName>
    </recommendedName>
</protein>
<dbReference type="Pfam" id="PF21981">
    <property type="entry name" value="RecX_HTH3"/>
    <property type="match status" value="1"/>
</dbReference>
<feature type="domain" description="RecX second three-helical" evidence="6">
    <location>
        <begin position="50"/>
        <end position="91"/>
    </location>
</feature>
<comment type="caution">
    <text evidence="8">The sequence shown here is derived from an EMBL/GenBank/DDBJ whole genome shotgun (WGS) entry which is preliminary data.</text>
</comment>
<organism evidence="8 9">
    <name type="scientific">Ezakiella coagulans</name>
    <dbReference type="NCBI Taxonomy" id="46507"/>
    <lineage>
        <taxon>Bacteria</taxon>
        <taxon>Bacillati</taxon>
        <taxon>Bacillota</taxon>
        <taxon>Tissierellia</taxon>
        <taxon>Ezakiella</taxon>
    </lineage>
</organism>
<dbReference type="InterPro" id="IPR003783">
    <property type="entry name" value="Regulatory_RecX"/>
</dbReference>
<dbReference type="InterPro" id="IPR053924">
    <property type="entry name" value="RecX_HTH_2nd"/>
</dbReference>
<proteinExistence type="inferred from homology"/>
<comment type="similarity">
    <text evidence="2 5">Belongs to the RecX family.</text>
</comment>
<dbReference type="PANTHER" id="PTHR33602:SF1">
    <property type="entry name" value="REGULATORY PROTEIN RECX FAMILY PROTEIN"/>
    <property type="match status" value="1"/>
</dbReference>
<sequence length="150" mass="17456">MKYTCTKCCLMFLKNTRTEAETIKYLKDNDYSESEIDEAIKYAKEVGYINDIDYINAYVSDHLLINKWGPQKIIFKLKEKGISGEAVNFALMDNEEIIKKNLYAQVEKKAKGLNLEDFKTKQKVINHLISRGYDYSSAKNALEDYIDDNR</sequence>
<feature type="domain" description="RecX third three-helical" evidence="7">
    <location>
        <begin position="101"/>
        <end position="141"/>
    </location>
</feature>
<dbReference type="HAMAP" id="MF_01114">
    <property type="entry name" value="RecX"/>
    <property type="match status" value="1"/>
</dbReference>
<evidence type="ECO:0000256" key="4">
    <source>
        <dbReference type="ARBA" id="ARBA00022490"/>
    </source>
</evidence>
<dbReference type="Proteomes" id="UP000245793">
    <property type="component" value="Unassembled WGS sequence"/>
</dbReference>
<keyword evidence="4 5" id="KW-0963">Cytoplasm</keyword>
<dbReference type="Pfam" id="PF02631">
    <property type="entry name" value="RecX_HTH2"/>
    <property type="match status" value="1"/>
</dbReference>